<dbReference type="AlphaFoldDB" id="A0A4R7W4K3"/>
<organism evidence="2 3">
    <name type="scientific">Actinophytocola oryzae</name>
    <dbReference type="NCBI Taxonomy" id="502181"/>
    <lineage>
        <taxon>Bacteria</taxon>
        <taxon>Bacillati</taxon>
        <taxon>Actinomycetota</taxon>
        <taxon>Actinomycetes</taxon>
        <taxon>Pseudonocardiales</taxon>
        <taxon>Pseudonocardiaceae</taxon>
    </lineage>
</organism>
<sequence>MAEICQLSYPNAATNTQQSQTAPTGAQGATRPGRGKKGAGAFGQEDVRLLADYPAPPRTQAAALRLIAEVDGVEHVGPVTDPLGREGTAVRFTSGDGESRLTTELVLAADGTLLTVRGSGLKNYYSAVLSSGWTDETPHAPSAEVP</sequence>
<reference evidence="2 3" key="1">
    <citation type="submission" date="2019-03" db="EMBL/GenBank/DDBJ databases">
        <title>Genomic Encyclopedia of Archaeal and Bacterial Type Strains, Phase II (KMG-II): from individual species to whole genera.</title>
        <authorList>
            <person name="Goeker M."/>
        </authorList>
    </citation>
    <scope>NUCLEOTIDE SEQUENCE [LARGE SCALE GENOMIC DNA]</scope>
    <source>
        <strain evidence="2 3">DSM 45499</strain>
    </source>
</reference>
<protein>
    <submittedName>
        <fullName evidence="2">Uncharacterized protein</fullName>
    </submittedName>
</protein>
<evidence type="ECO:0000313" key="3">
    <source>
        <dbReference type="Proteomes" id="UP000294927"/>
    </source>
</evidence>
<dbReference type="Proteomes" id="UP000294927">
    <property type="component" value="Unassembled WGS sequence"/>
</dbReference>
<evidence type="ECO:0000256" key="1">
    <source>
        <dbReference type="SAM" id="MobiDB-lite"/>
    </source>
</evidence>
<feature type="compositionally biased region" description="Polar residues" evidence="1">
    <location>
        <begin position="8"/>
        <end position="24"/>
    </location>
</feature>
<accession>A0A4R7W4K3</accession>
<feature type="region of interest" description="Disordered" evidence="1">
    <location>
        <begin position="6"/>
        <end position="40"/>
    </location>
</feature>
<feature type="region of interest" description="Disordered" evidence="1">
    <location>
        <begin position="76"/>
        <end position="96"/>
    </location>
</feature>
<dbReference type="EMBL" id="SOCP01000001">
    <property type="protein sequence ID" value="TDV57633.1"/>
    <property type="molecule type" value="Genomic_DNA"/>
</dbReference>
<proteinExistence type="predicted"/>
<gene>
    <name evidence="2" type="ORF">CLV71_101506</name>
</gene>
<name>A0A4R7W4K3_9PSEU</name>
<evidence type="ECO:0000313" key="2">
    <source>
        <dbReference type="EMBL" id="TDV57633.1"/>
    </source>
</evidence>
<comment type="caution">
    <text evidence="2">The sequence shown here is derived from an EMBL/GenBank/DDBJ whole genome shotgun (WGS) entry which is preliminary data.</text>
</comment>
<keyword evidence="3" id="KW-1185">Reference proteome</keyword>